<protein>
    <submittedName>
        <fullName evidence="4">Putative YkwD family protein</fullName>
    </submittedName>
</protein>
<feature type="domain" description="SCP" evidence="3">
    <location>
        <begin position="175"/>
        <end position="287"/>
    </location>
</feature>
<evidence type="ECO:0000256" key="1">
    <source>
        <dbReference type="SAM" id="MobiDB-lite"/>
    </source>
</evidence>
<dbReference type="InterPro" id="IPR014044">
    <property type="entry name" value="CAP_dom"/>
</dbReference>
<keyword evidence="5" id="KW-1185">Reference proteome</keyword>
<dbReference type="Gene3D" id="3.40.33.10">
    <property type="entry name" value="CAP"/>
    <property type="match status" value="1"/>
</dbReference>
<sequence>MKKWFITFCALGLISTQAQAADAASNQEEGQEKSVKHEVKVINMKQYEDILAQFKNELSFTNVHSVKDLSNKLQISKANLEKLIAVQLKGCKVSVGEQPSQKPVKNETANEQKVQEPKKVEKQESSKEQEVVKPQAPVTEQPAVSKPAEQVEEATKPSTVAEADSVAGFEAQVVELTNAERAKYDLAPLKAYNPLMKVARAKSQDMASNNYFSHTSPTYGSPFDQIKAAGITYRAAGENIAQGQRTPEEVVQAWMNSEGHRANILNSSFTHIGIGYVENGNYWTQQFIQL</sequence>
<dbReference type="Pfam" id="PF00188">
    <property type="entry name" value="CAP"/>
    <property type="match status" value="1"/>
</dbReference>
<dbReference type="InterPro" id="IPR014258">
    <property type="entry name" value="CAP_domain_YkwD-like"/>
</dbReference>
<comment type="caution">
    <text evidence="4">The sequence shown here is derived from an EMBL/GenBank/DDBJ whole genome shotgun (WGS) entry which is preliminary data.</text>
</comment>
<organism evidence="4 5">
    <name type="scientific">Ureibacillus chungkukjangi</name>
    <dbReference type="NCBI Taxonomy" id="1202712"/>
    <lineage>
        <taxon>Bacteria</taxon>
        <taxon>Bacillati</taxon>
        <taxon>Bacillota</taxon>
        <taxon>Bacilli</taxon>
        <taxon>Bacillales</taxon>
        <taxon>Caryophanaceae</taxon>
        <taxon>Ureibacillus</taxon>
    </lineage>
</organism>
<feature type="region of interest" description="Disordered" evidence="1">
    <location>
        <begin position="96"/>
        <end position="162"/>
    </location>
</feature>
<feature type="compositionally biased region" description="Basic and acidic residues" evidence="1">
    <location>
        <begin position="104"/>
        <end position="131"/>
    </location>
</feature>
<evidence type="ECO:0000313" key="5">
    <source>
        <dbReference type="Proteomes" id="UP000247416"/>
    </source>
</evidence>
<feature type="chain" id="PRO_5038852109" evidence="2">
    <location>
        <begin position="21"/>
        <end position="290"/>
    </location>
</feature>
<dbReference type="Proteomes" id="UP000247416">
    <property type="component" value="Unassembled WGS sequence"/>
</dbReference>
<dbReference type="SUPFAM" id="SSF55797">
    <property type="entry name" value="PR-1-like"/>
    <property type="match status" value="1"/>
</dbReference>
<feature type="signal peptide" evidence="2">
    <location>
        <begin position="1"/>
        <end position="20"/>
    </location>
</feature>
<dbReference type="RefSeq" id="WP_107936136.1">
    <property type="nucleotide sequence ID" value="NZ_CP085009.1"/>
</dbReference>
<dbReference type="CDD" id="cd05379">
    <property type="entry name" value="CAP_bacterial"/>
    <property type="match status" value="1"/>
</dbReference>
<gene>
    <name evidence="4" type="ORF">BJ095_12125</name>
</gene>
<accession>A0A318TNT3</accession>
<evidence type="ECO:0000256" key="2">
    <source>
        <dbReference type="SAM" id="SignalP"/>
    </source>
</evidence>
<proteinExistence type="predicted"/>
<dbReference type="AlphaFoldDB" id="A0A318TNT3"/>
<dbReference type="EMBL" id="QJTJ01000021">
    <property type="protein sequence ID" value="PYF04688.1"/>
    <property type="molecule type" value="Genomic_DNA"/>
</dbReference>
<dbReference type="PANTHER" id="PTHR31157">
    <property type="entry name" value="SCP DOMAIN-CONTAINING PROTEIN"/>
    <property type="match status" value="1"/>
</dbReference>
<dbReference type="InterPro" id="IPR035940">
    <property type="entry name" value="CAP_sf"/>
</dbReference>
<keyword evidence="2" id="KW-0732">Signal</keyword>
<reference evidence="4 5" key="1">
    <citation type="submission" date="2018-06" db="EMBL/GenBank/DDBJ databases">
        <title>Genomic Encyclopedia of Archaeal and Bacterial Type Strains, Phase II (KMG-II): from individual species to whole genera.</title>
        <authorList>
            <person name="Goeker M."/>
        </authorList>
    </citation>
    <scope>NUCLEOTIDE SEQUENCE [LARGE SCALE GENOMIC DNA]</scope>
    <source>
        <strain evidence="4 5">KACC 16626</strain>
    </source>
</reference>
<evidence type="ECO:0000259" key="3">
    <source>
        <dbReference type="Pfam" id="PF00188"/>
    </source>
</evidence>
<dbReference type="OrthoDB" id="9783944at2"/>
<dbReference type="NCBIfam" id="TIGR02909">
    <property type="entry name" value="spore_YkwD"/>
    <property type="match status" value="1"/>
</dbReference>
<evidence type="ECO:0000313" key="4">
    <source>
        <dbReference type="EMBL" id="PYF04688.1"/>
    </source>
</evidence>
<dbReference type="PANTHER" id="PTHR31157:SF1">
    <property type="entry name" value="SCP DOMAIN-CONTAINING PROTEIN"/>
    <property type="match status" value="1"/>
</dbReference>
<name>A0A318TNT3_9BACL</name>